<sequence>MDELKYTENLLNALTANKKIEMAVSVSTDGAVTDDDSLLEVAEEIADNPELKDKINIRVNKGKVHLSGQVDQRELKEEAENTAAKARGVIAVENQIKVGTNARNEGVDDIFHSQVRNDEEE</sequence>
<dbReference type="AlphaFoldDB" id="A0A8A7KAS7"/>
<accession>A0A8A7KAS7</accession>
<dbReference type="KEGG" id="ifn:GM661_13665"/>
<dbReference type="PROSITE" id="PS50914">
    <property type="entry name" value="BON"/>
    <property type="match status" value="1"/>
</dbReference>
<keyword evidence="3" id="KW-1185">Reference proteome</keyword>
<gene>
    <name evidence="2" type="ORF">GM661_13665</name>
</gene>
<dbReference type="EMBL" id="CP046640">
    <property type="protein sequence ID" value="QTL98933.1"/>
    <property type="molecule type" value="Genomic_DNA"/>
</dbReference>
<dbReference type="Pfam" id="PF04972">
    <property type="entry name" value="BON"/>
    <property type="match status" value="1"/>
</dbReference>
<dbReference type="InterPro" id="IPR007055">
    <property type="entry name" value="BON_dom"/>
</dbReference>
<feature type="domain" description="BON" evidence="1">
    <location>
        <begin position="33"/>
        <end position="100"/>
    </location>
</feature>
<dbReference type="Proteomes" id="UP000665020">
    <property type="component" value="Chromosome"/>
</dbReference>
<protein>
    <submittedName>
        <fullName evidence="2">BON domain-containing protein</fullName>
    </submittedName>
</protein>
<dbReference type="Gene3D" id="3.30.1340.30">
    <property type="match status" value="1"/>
</dbReference>
<proteinExistence type="predicted"/>
<organism evidence="2 3">
    <name type="scientific">Iocasia fonsfrigidae</name>
    <dbReference type="NCBI Taxonomy" id="2682810"/>
    <lineage>
        <taxon>Bacteria</taxon>
        <taxon>Bacillati</taxon>
        <taxon>Bacillota</taxon>
        <taxon>Clostridia</taxon>
        <taxon>Halanaerobiales</taxon>
        <taxon>Halanaerobiaceae</taxon>
        <taxon>Iocasia</taxon>
    </lineage>
</organism>
<name>A0A8A7KAS7_9FIRM</name>
<evidence type="ECO:0000259" key="1">
    <source>
        <dbReference type="PROSITE" id="PS50914"/>
    </source>
</evidence>
<evidence type="ECO:0000313" key="3">
    <source>
        <dbReference type="Proteomes" id="UP000665020"/>
    </source>
</evidence>
<evidence type="ECO:0000313" key="2">
    <source>
        <dbReference type="EMBL" id="QTL98933.1"/>
    </source>
</evidence>
<reference evidence="2" key="1">
    <citation type="submission" date="2019-12" db="EMBL/GenBank/DDBJ databases">
        <authorList>
            <person name="zhang j."/>
            <person name="sun C.M."/>
        </authorList>
    </citation>
    <scope>NUCLEOTIDE SEQUENCE</scope>
    <source>
        <strain evidence="2">NS-1</strain>
    </source>
</reference>